<evidence type="ECO:0000313" key="2">
    <source>
        <dbReference type="EMBL" id="KKL58028.1"/>
    </source>
</evidence>
<proteinExistence type="predicted"/>
<feature type="non-terminal residue" evidence="2">
    <location>
        <position position="1"/>
    </location>
</feature>
<evidence type="ECO:0000256" key="1">
    <source>
        <dbReference type="SAM" id="MobiDB-lite"/>
    </source>
</evidence>
<protein>
    <submittedName>
        <fullName evidence="2">Uncharacterized protein</fullName>
    </submittedName>
</protein>
<gene>
    <name evidence="2" type="ORF">LCGC14_2229530</name>
</gene>
<comment type="caution">
    <text evidence="2">The sequence shown here is derived from an EMBL/GenBank/DDBJ whole genome shotgun (WGS) entry which is preliminary data.</text>
</comment>
<dbReference type="AlphaFoldDB" id="A0A0F9D8K9"/>
<dbReference type="EMBL" id="LAZR01029961">
    <property type="protein sequence ID" value="KKL58028.1"/>
    <property type="molecule type" value="Genomic_DNA"/>
</dbReference>
<sequence>HPSMLSHLPENLRTSLAGPETTASGTPGGPGQYL</sequence>
<feature type="region of interest" description="Disordered" evidence="1">
    <location>
        <begin position="1"/>
        <end position="34"/>
    </location>
</feature>
<reference evidence="2" key="1">
    <citation type="journal article" date="2015" name="Nature">
        <title>Complex archaea that bridge the gap between prokaryotes and eukaryotes.</title>
        <authorList>
            <person name="Spang A."/>
            <person name="Saw J.H."/>
            <person name="Jorgensen S.L."/>
            <person name="Zaremba-Niedzwiedzka K."/>
            <person name="Martijn J."/>
            <person name="Lind A.E."/>
            <person name="van Eijk R."/>
            <person name="Schleper C."/>
            <person name="Guy L."/>
            <person name="Ettema T.J."/>
        </authorList>
    </citation>
    <scope>NUCLEOTIDE SEQUENCE</scope>
</reference>
<name>A0A0F9D8K9_9ZZZZ</name>
<organism evidence="2">
    <name type="scientific">marine sediment metagenome</name>
    <dbReference type="NCBI Taxonomy" id="412755"/>
    <lineage>
        <taxon>unclassified sequences</taxon>
        <taxon>metagenomes</taxon>
        <taxon>ecological metagenomes</taxon>
    </lineage>
</organism>
<accession>A0A0F9D8K9</accession>